<feature type="transmembrane region" description="Helical" evidence="1">
    <location>
        <begin position="238"/>
        <end position="253"/>
    </location>
</feature>
<feature type="transmembrane region" description="Helical" evidence="1">
    <location>
        <begin position="464"/>
        <end position="484"/>
    </location>
</feature>
<feature type="transmembrane region" description="Helical" evidence="1">
    <location>
        <begin position="152"/>
        <end position="173"/>
    </location>
</feature>
<evidence type="ECO:0000256" key="1">
    <source>
        <dbReference type="SAM" id="Phobius"/>
    </source>
</evidence>
<reference evidence="2 3" key="1">
    <citation type="submission" date="2016-10" db="EMBL/GenBank/DDBJ databases">
        <authorList>
            <person name="de Groot N.N."/>
        </authorList>
    </citation>
    <scope>NUCLEOTIDE SEQUENCE [LARGE SCALE GENOMIC DNA]</scope>
    <source>
        <strain evidence="2 3">DSM 26880</strain>
    </source>
</reference>
<feature type="transmembrane region" description="Helical" evidence="1">
    <location>
        <begin position="12"/>
        <end position="31"/>
    </location>
</feature>
<dbReference type="AlphaFoldDB" id="A0A1H3F1B3"/>
<dbReference type="Proteomes" id="UP000199286">
    <property type="component" value="Unassembled WGS sequence"/>
</dbReference>
<evidence type="ECO:0000313" key="2">
    <source>
        <dbReference type="EMBL" id="SDX84108.1"/>
    </source>
</evidence>
<dbReference type="EMBL" id="FNPF01000001">
    <property type="protein sequence ID" value="SDX84108.1"/>
    <property type="molecule type" value="Genomic_DNA"/>
</dbReference>
<feature type="transmembrane region" description="Helical" evidence="1">
    <location>
        <begin position="215"/>
        <end position="232"/>
    </location>
</feature>
<accession>A0A1H3F1B3</accession>
<dbReference type="STRING" id="321339.SAMN05444340_10187"/>
<keyword evidence="1" id="KW-0472">Membrane</keyword>
<keyword evidence="3" id="KW-1185">Reference proteome</keyword>
<proteinExistence type="predicted"/>
<keyword evidence="1" id="KW-0812">Transmembrane</keyword>
<dbReference type="RefSeq" id="WP_089877582.1">
    <property type="nucleotide sequence ID" value="NZ_FNPF01000001.1"/>
</dbReference>
<sequence>MTQDWPHIRGILSKWMAGTLVVAAYFIVANLTCGGGRCGQATLSTLGLTGLGAIVFVCVQAAIRLSRAETLLLFTPVISFAAASALFFGFGPMVTFLGSEVTRQFQAYSTYAVTGEEVLGTSLLTCIGLAATIMGILLALPRFRSVRTRSPLLSLRAVAIIFLVTGLILKHLIIMPSIYGTSSFLVPGTLRNLRYLPDLGFALVAMIAATGDRRFALLFWLIWPLHLLLAFPEFSKKSVVLTMLLPALGGFVVHRSYLRLFPWVLSLLVIFSALQNTNTIARWSELEAAEYGEVLGIRERMEILGDLTFTNQELDIHLPAVLVGVEMWWLRLNYSGAQTAAMELYDSGQPGTFTQNPLIYFLPRFIWPDKPILASPGLEFHAAARGSSNTETRVGASIYGDGYWQMGWTGVVLFGLVFGLVMGLLTRLTINQLGRGRFLYLPAAMMTLQIGALAPTTFLQSGVIAGLPIYFAYCGLIVVMYRIIGKLAVQQKSFIGSAGHGLPEPAR</sequence>
<name>A0A1H3F1B3_9RHOB</name>
<organism evidence="2 3">
    <name type="scientific">Citreimonas salinaria</name>
    <dbReference type="NCBI Taxonomy" id="321339"/>
    <lineage>
        <taxon>Bacteria</taxon>
        <taxon>Pseudomonadati</taxon>
        <taxon>Pseudomonadota</taxon>
        <taxon>Alphaproteobacteria</taxon>
        <taxon>Rhodobacterales</taxon>
        <taxon>Roseobacteraceae</taxon>
        <taxon>Citreimonas</taxon>
    </lineage>
</organism>
<evidence type="ECO:0008006" key="4">
    <source>
        <dbReference type="Google" id="ProtNLM"/>
    </source>
</evidence>
<feature type="transmembrane region" description="Helical" evidence="1">
    <location>
        <begin position="438"/>
        <end position="458"/>
    </location>
</feature>
<feature type="transmembrane region" description="Helical" evidence="1">
    <location>
        <begin position="70"/>
        <end position="98"/>
    </location>
</feature>
<gene>
    <name evidence="2" type="ORF">SAMN05444340_10187</name>
</gene>
<evidence type="ECO:0000313" key="3">
    <source>
        <dbReference type="Proteomes" id="UP000199286"/>
    </source>
</evidence>
<keyword evidence="1" id="KW-1133">Transmembrane helix</keyword>
<protein>
    <recommendedName>
        <fullName evidence="4">Oligosaccharide repeat unit polymerase</fullName>
    </recommendedName>
</protein>
<feature type="transmembrane region" description="Helical" evidence="1">
    <location>
        <begin position="118"/>
        <end position="140"/>
    </location>
</feature>
<feature type="transmembrane region" description="Helical" evidence="1">
    <location>
        <begin position="406"/>
        <end position="426"/>
    </location>
</feature>
<feature type="transmembrane region" description="Helical" evidence="1">
    <location>
        <begin position="43"/>
        <end position="63"/>
    </location>
</feature>
<dbReference type="OrthoDB" id="7842515at2"/>